<dbReference type="EMBL" id="JAYRBN010000114">
    <property type="protein sequence ID" value="KAL2723251.1"/>
    <property type="molecule type" value="Genomic_DNA"/>
</dbReference>
<gene>
    <name evidence="2" type="ORF">V1477_019102</name>
</gene>
<sequence>MSTEVMAEEGQRVGKVNFVWSSLLFPSSSRKHPYPNAQEFLGEKESFEKSARNSESGNGRSSNRMRKEGGRASTAGVWAETTSGNVIAPRIQKGNRDRACRKRESNLLFVVCCQYRVSSNNSSSSDKFALLQILLKVLLISSAKKIVYRPRQKRGLSETEILPLKMEIDWRSIVATKCIEKE</sequence>
<name>A0ABD2ARL2_VESMC</name>
<protein>
    <submittedName>
        <fullName evidence="2">Uncharacterized protein</fullName>
    </submittedName>
</protein>
<proteinExistence type="predicted"/>
<reference evidence="2 3" key="1">
    <citation type="journal article" date="2024" name="Ann. Entomol. Soc. Am.">
        <title>Genomic analyses of the southern and eastern yellowjacket wasps (Hymenoptera: Vespidae) reveal evolutionary signatures of social life.</title>
        <authorList>
            <person name="Catto M.A."/>
            <person name="Caine P.B."/>
            <person name="Orr S.E."/>
            <person name="Hunt B.G."/>
            <person name="Goodisman M.A.D."/>
        </authorList>
    </citation>
    <scope>NUCLEOTIDE SEQUENCE [LARGE SCALE GENOMIC DNA]</scope>
    <source>
        <strain evidence="2">232</strain>
        <tissue evidence="2">Head and thorax</tissue>
    </source>
</reference>
<accession>A0ABD2ARL2</accession>
<feature type="compositionally biased region" description="Low complexity" evidence="1">
    <location>
        <begin position="53"/>
        <end position="62"/>
    </location>
</feature>
<evidence type="ECO:0000256" key="1">
    <source>
        <dbReference type="SAM" id="MobiDB-lite"/>
    </source>
</evidence>
<dbReference type="Proteomes" id="UP001607303">
    <property type="component" value="Unassembled WGS sequence"/>
</dbReference>
<comment type="caution">
    <text evidence="2">The sequence shown here is derived from an EMBL/GenBank/DDBJ whole genome shotgun (WGS) entry which is preliminary data.</text>
</comment>
<keyword evidence="3" id="KW-1185">Reference proteome</keyword>
<organism evidence="2 3">
    <name type="scientific">Vespula maculifrons</name>
    <name type="common">Eastern yellow jacket</name>
    <name type="synonym">Wasp</name>
    <dbReference type="NCBI Taxonomy" id="7453"/>
    <lineage>
        <taxon>Eukaryota</taxon>
        <taxon>Metazoa</taxon>
        <taxon>Ecdysozoa</taxon>
        <taxon>Arthropoda</taxon>
        <taxon>Hexapoda</taxon>
        <taxon>Insecta</taxon>
        <taxon>Pterygota</taxon>
        <taxon>Neoptera</taxon>
        <taxon>Endopterygota</taxon>
        <taxon>Hymenoptera</taxon>
        <taxon>Apocrita</taxon>
        <taxon>Aculeata</taxon>
        <taxon>Vespoidea</taxon>
        <taxon>Vespidae</taxon>
        <taxon>Vespinae</taxon>
        <taxon>Vespula</taxon>
    </lineage>
</organism>
<evidence type="ECO:0000313" key="2">
    <source>
        <dbReference type="EMBL" id="KAL2723251.1"/>
    </source>
</evidence>
<feature type="region of interest" description="Disordered" evidence="1">
    <location>
        <begin position="26"/>
        <end position="74"/>
    </location>
</feature>
<dbReference type="AlphaFoldDB" id="A0ABD2ARL2"/>
<feature type="compositionally biased region" description="Basic and acidic residues" evidence="1">
    <location>
        <begin position="41"/>
        <end position="52"/>
    </location>
</feature>
<evidence type="ECO:0000313" key="3">
    <source>
        <dbReference type="Proteomes" id="UP001607303"/>
    </source>
</evidence>